<feature type="transmembrane region" description="Helical" evidence="9">
    <location>
        <begin position="177"/>
        <end position="198"/>
    </location>
</feature>
<protein>
    <recommendedName>
        <fullName evidence="9">Apolipoprotein N-acyltransferase</fullName>
        <shortName evidence="9">ALP N-acyltransferase</shortName>
        <ecNumber evidence="9">2.3.1.269</ecNumber>
    </recommendedName>
</protein>
<dbReference type="PANTHER" id="PTHR38686">
    <property type="entry name" value="APOLIPOPROTEIN N-ACYLTRANSFERASE"/>
    <property type="match status" value="1"/>
</dbReference>
<dbReference type="STRING" id="1122213.GCA_000423365_02925"/>
<dbReference type="EC" id="2.3.1.269" evidence="9"/>
<dbReference type="KEGG" id="mmyr:MXMO3_00211"/>
<feature type="transmembrane region" description="Helical" evidence="9">
    <location>
        <begin position="20"/>
        <end position="53"/>
    </location>
</feature>
<dbReference type="Proteomes" id="UP000258927">
    <property type="component" value="Chromosome"/>
</dbReference>
<dbReference type="Pfam" id="PF00795">
    <property type="entry name" value="CN_hydrolase"/>
    <property type="match status" value="1"/>
</dbReference>
<dbReference type="InterPro" id="IPR004563">
    <property type="entry name" value="Apolipo_AcylTrfase"/>
</dbReference>
<dbReference type="EMBL" id="CP021330">
    <property type="protein sequence ID" value="AVX02759.1"/>
    <property type="molecule type" value="Genomic_DNA"/>
</dbReference>
<keyword evidence="5 9" id="KW-0812">Transmembrane</keyword>
<evidence type="ECO:0000259" key="10">
    <source>
        <dbReference type="PROSITE" id="PS50263"/>
    </source>
</evidence>
<accession>A0A2R4MA66</accession>
<reference evidence="11 12" key="1">
    <citation type="submission" date="2017-05" db="EMBL/GenBank/DDBJ databases">
        <title>Genome Analysis of Maritalea myrionectae HL2708#5.</title>
        <authorList>
            <consortium name="Cotde Inc.-PKNU"/>
            <person name="Jang D."/>
            <person name="Oh H.-M."/>
        </authorList>
    </citation>
    <scope>NUCLEOTIDE SEQUENCE [LARGE SCALE GENOMIC DNA]</scope>
    <source>
        <strain evidence="11 12">HL2708#5</strain>
    </source>
</reference>
<comment type="function">
    <text evidence="9">Catalyzes the phospholipid dependent N-acylation of the N-terminal cysteine of apolipoprotein, the last step in lipoprotein maturation.</text>
</comment>
<feature type="transmembrane region" description="Helical" evidence="9">
    <location>
        <begin position="99"/>
        <end position="129"/>
    </location>
</feature>
<comment type="catalytic activity">
    <reaction evidence="9">
        <text>N-terminal S-1,2-diacyl-sn-glyceryl-L-cysteinyl-[lipoprotein] + a glycerophospholipid = N-acyl-S-1,2-diacyl-sn-glyceryl-L-cysteinyl-[lipoprotein] + a 2-acyl-sn-glycero-3-phospholipid + H(+)</text>
        <dbReference type="Rhea" id="RHEA:48228"/>
        <dbReference type="Rhea" id="RHEA-COMP:14681"/>
        <dbReference type="Rhea" id="RHEA-COMP:14684"/>
        <dbReference type="ChEBI" id="CHEBI:15378"/>
        <dbReference type="ChEBI" id="CHEBI:136912"/>
        <dbReference type="ChEBI" id="CHEBI:140656"/>
        <dbReference type="ChEBI" id="CHEBI:140657"/>
        <dbReference type="ChEBI" id="CHEBI:140660"/>
        <dbReference type="EC" id="2.3.1.269"/>
    </reaction>
</comment>
<dbReference type="HAMAP" id="MF_01148">
    <property type="entry name" value="Lnt"/>
    <property type="match status" value="1"/>
</dbReference>
<dbReference type="NCBIfam" id="TIGR00546">
    <property type="entry name" value="lnt"/>
    <property type="match status" value="1"/>
</dbReference>
<gene>
    <name evidence="9" type="primary">lnt</name>
    <name evidence="11" type="ORF">MXMO3_00211</name>
</gene>
<evidence type="ECO:0000313" key="11">
    <source>
        <dbReference type="EMBL" id="AVX02759.1"/>
    </source>
</evidence>
<comment type="similarity">
    <text evidence="2 9">Belongs to the CN hydrolase family. Apolipoprotein N-acyltransferase subfamily.</text>
</comment>
<evidence type="ECO:0000313" key="12">
    <source>
        <dbReference type="Proteomes" id="UP000258927"/>
    </source>
</evidence>
<dbReference type="GO" id="GO:0042158">
    <property type="term" value="P:lipoprotein biosynthetic process"/>
    <property type="evidence" value="ECO:0007669"/>
    <property type="project" value="UniProtKB-UniRule"/>
</dbReference>
<keyword evidence="6 9" id="KW-1133">Transmembrane helix</keyword>
<keyword evidence="7 9" id="KW-0472">Membrane</keyword>
<organism evidence="11 12">
    <name type="scientific">Maritalea myrionectae</name>
    <dbReference type="NCBI Taxonomy" id="454601"/>
    <lineage>
        <taxon>Bacteria</taxon>
        <taxon>Pseudomonadati</taxon>
        <taxon>Pseudomonadota</taxon>
        <taxon>Alphaproteobacteria</taxon>
        <taxon>Hyphomicrobiales</taxon>
        <taxon>Devosiaceae</taxon>
        <taxon>Maritalea</taxon>
    </lineage>
</organism>
<evidence type="ECO:0000256" key="5">
    <source>
        <dbReference type="ARBA" id="ARBA00022692"/>
    </source>
</evidence>
<feature type="transmembrane region" description="Helical" evidence="9">
    <location>
        <begin position="511"/>
        <end position="529"/>
    </location>
</feature>
<feature type="transmembrane region" description="Helical" evidence="9">
    <location>
        <begin position="136"/>
        <end position="157"/>
    </location>
</feature>
<evidence type="ECO:0000256" key="7">
    <source>
        <dbReference type="ARBA" id="ARBA00023136"/>
    </source>
</evidence>
<dbReference type="RefSeq" id="WP_162889083.1">
    <property type="nucleotide sequence ID" value="NZ_CP021330.1"/>
</dbReference>
<evidence type="ECO:0000256" key="8">
    <source>
        <dbReference type="ARBA" id="ARBA00023315"/>
    </source>
</evidence>
<keyword evidence="4 9" id="KW-0808">Transferase</keyword>
<dbReference type="UniPathway" id="UPA00666"/>
<keyword evidence="11" id="KW-0449">Lipoprotein</keyword>
<comment type="subcellular location">
    <subcellularLocation>
        <location evidence="1 9">Cell membrane</location>
        <topology evidence="1 9">Multi-pass membrane protein</topology>
    </subcellularLocation>
</comment>
<dbReference type="Gene3D" id="3.60.110.10">
    <property type="entry name" value="Carbon-nitrogen hydrolase"/>
    <property type="match status" value="1"/>
</dbReference>
<dbReference type="CDD" id="cd07571">
    <property type="entry name" value="ALP_N-acyl_transferase"/>
    <property type="match status" value="1"/>
</dbReference>
<evidence type="ECO:0000256" key="1">
    <source>
        <dbReference type="ARBA" id="ARBA00004651"/>
    </source>
</evidence>
<proteinExistence type="inferred from homology"/>
<sequence length="539" mass="59900">MRLSAIADWCMLSHGPKRYAALFSAGALAALALPPFNILPLFFFGIAALVWFLDGVEFQSGWRRLFGPAFWTGWTFGFGYFAVGLHWLGAAFFIDGDLFLWALPLGVLGLPAFLALFWGLATAAAHLLWSDYAQRIFALAAFIALFEFLRGIVLTGLPFNVPGYVLTAHPYLMQSAAFFGVHGLSFFALLIGASFALWFSPLAQDRAKYLPVLSLVALAVMTGLGAWRYHQPTFEMRPEMRLRLVQPNIPQNQKWDPQYRDAIFNSLLGLSQTRIDANDPGLIGTTHLIWPESAFPFYVAEEPEALARIARMLPKDTLLITGAARRNYDFGGFSEAGGDVFNAILAINDEGEIIASYDKQRLVPFGEYLPLKPLLTQLGLRKFVAAADSFVKGKETGLAFAPQNTPSLLPLICYEVIFSGALGEKTANAEWILNLTNDAWFQGTIGPAQHAHHARVRAVEQGLPLVRVANTGYTLVTDPIGRINAQLPPNTPDQLIVQIPYPLEYTLFSQYNYLVFYIILGASIFAVLLRNRWRHTWET</sequence>
<evidence type="ECO:0000256" key="4">
    <source>
        <dbReference type="ARBA" id="ARBA00022679"/>
    </source>
</evidence>
<name>A0A2R4MA66_9HYPH</name>
<dbReference type="SUPFAM" id="SSF56317">
    <property type="entry name" value="Carbon-nitrogen hydrolase"/>
    <property type="match status" value="1"/>
</dbReference>
<evidence type="ECO:0000256" key="2">
    <source>
        <dbReference type="ARBA" id="ARBA00010065"/>
    </source>
</evidence>
<keyword evidence="12" id="KW-1185">Reference proteome</keyword>
<comment type="pathway">
    <text evidence="9">Protein modification; lipoprotein biosynthesis (N-acyl transfer).</text>
</comment>
<feature type="transmembrane region" description="Helical" evidence="9">
    <location>
        <begin position="65"/>
        <end position="87"/>
    </location>
</feature>
<dbReference type="Pfam" id="PF20154">
    <property type="entry name" value="LNT_N"/>
    <property type="match status" value="1"/>
</dbReference>
<evidence type="ECO:0000256" key="3">
    <source>
        <dbReference type="ARBA" id="ARBA00022475"/>
    </source>
</evidence>
<feature type="domain" description="CN hydrolase" evidence="10">
    <location>
        <begin position="245"/>
        <end position="501"/>
    </location>
</feature>
<dbReference type="AlphaFoldDB" id="A0A2R4MA66"/>
<dbReference type="InterPro" id="IPR045378">
    <property type="entry name" value="LNT_N"/>
</dbReference>
<dbReference type="InterPro" id="IPR003010">
    <property type="entry name" value="C-N_Hydrolase"/>
</dbReference>
<dbReference type="GO" id="GO:0005886">
    <property type="term" value="C:plasma membrane"/>
    <property type="evidence" value="ECO:0007669"/>
    <property type="project" value="UniProtKB-SubCell"/>
</dbReference>
<dbReference type="PANTHER" id="PTHR38686:SF1">
    <property type="entry name" value="APOLIPOPROTEIN N-ACYLTRANSFERASE"/>
    <property type="match status" value="1"/>
</dbReference>
<keyword evidence="8 9" id="KW-0012">Acyltransferase</keyword>
<evidence type="ECO:0000256" key="9">
    <source>
        <dbReference type="HAMAP-Rule" id="MF_01148"/>
    </source>
</evidence>
<feature type="transmembrane region" description="Helical" evidence="9">
    <location>
        <begin position="210"/>
        <end position="229"/>
    </location>
</feature>
<dbReference type="PROSITE" id="PS50263">
    <property type="entry name" value="CN_HYDROLASE"/>
    <property type="match status" value="1"/>
</dbReference>
<dbReference type="InterPro" id="IPR036526">
    <property type="entry name" value="C-N_Hydrolase_sf"/>
</dbReference>
<keyword evidence="3 9" id="KW-1003">Cell membrane</keyword>
<dbReference type="GO" id="GO:0016410">
    <property type="term" value="F:N-acyltransferase activity"/>
    <property type="evidence" value="ECO:0007669"/>
    <property type="project" value="UniProtKB-UniRule"/>
</dbReference>
<evidence type="ECO:0000256" key="6">
    <source>
        <dbReference type="ARBA" id="ARBA00022989"/>
    </source>
</evidence>